<keyword evidence="1" id="KW-0223">Dioxygenase</keyword>
<dbReference type="Proteomes" id="UP000236291">
    <property type="component" value="Unassembled WGS sequence"/>
</dbReference>
<reference evidence="1 2" key="2">
    <citation type="journal article" date="2017" name="Front. Plant Sci.">
        <title>Gene Classification and Mining of Molecular Markers Useful in Red Clover (Trifolium pratense) Breeding.</title>
        <authorList>
            <person name="Istvanek J."/>
            <person name="Dluhosova J."/>
            <person name="Dluhos P."/>
            <person name="Patkova L."/>
            <person name="Nedelnik J."/>
            <person name="Repkova J."/>
        </authorList>
    </citation>
    <scope>NUCLEOTIDE SEQUENCE [LARGE SCALE GENOMIC DNA]</scope>
    <source>
        <strain evidence="2">cv. Tatra</strain>
        <tissue evidence="1">Young leaves</tissue>
    </source>
</reference>
<evidence type="ECO:0000313" key="2">
    <source>
        <dbReference type="Proteomes" id="UP000236291"/>
    </source>
</evidence>
<dbReference type="AlphaFoldDB" id="A0A2K3L068"/>
<organism evidence="1 2">
    <name type="scientific">Trifolium pratense</name>
    <name type="common">Red clover</name>
    <dbReference type="NCBI Taxonomy" id="57577"/>
    <lineage>
        <taxon>Eukaryota</taxon>
        <taxon>Viridiplantae</taxon>
        <taxon>Streptophyta</taxon>
        <taxon>Embryophyta</taxon>
        <taxon>Tracheophyta</taxon>
        <taxon>Spermatophyta</taxon>
        <taxon>Magnoliopsida</taxon>
        <taxon>eudicotyledons</taxon>
        <taxon>Gunneridae</taxon>
        <taxon>Pentapetalae</taxon>
        <taxon>rosids</taxon>
        <taxon>fabids</taxon>
        <taxon>Fabales</taxon>
        <taxon>Fabaceae</taxon>
        <taxon>Papilionoideae</taxon>
        <taxon>50 kb inversion clade</taxon>
        <taxon>NPAAA clade</taxon>
        <taxon>Hologalegina</taxon>
        <taxon>IRL clade</taxon>
        <taxon>Trifolieae</taxon>
        <taxon>Trifolium</taxon>
    </lineage>
</organism>
<proteinExistence type="predicted"/>
<dbReference type="STRING" id="57577.A0A2K3L068"/>
<dbReference type="EMBL" id="ASHM01023979">
    <property type="protein sequence ID" value="PNX71934.1"/>
    <property type="molecule type" value="Genomic_DNA"/>
</dbReference>
<comment type="caution">
    <text evidence="1">The sequence shown here is derived from an EMBL/GenBank/DDBJ whole genome shotgun (WGS) entry which is preliminary data.</text>
</comment>
<accession>A0A2K3L068</accession>
<keyword evidence="1" id="KW-0560">Oxidoreductase</keyword>
<name>A0A2K3L068_TRIPR</name>
<protein>
    <submittedName>
        <fullName evidence="1">2-aminoethanethiol dioxygenase-like protein</fullName>
    </submittedName>
</protein>
<dbReference type="GO" id="GO:0051213">
    <property type="term" value="F:dioxygenase activity"/>
    <property type="evidence" value="ECO:0007669"/>
    <property type="project" value="UniProtKB-KW"/>
</dbReference>
<reference evidence="1 2" key="1">
    <citation type="journal article" date="2014" name="Am. J. Bot.">
        <title>Genome assembly and annotation for red clover (Trifolium pratense; Fabaceae).</title>
        <authorList>
            <person name="Istvanek J."/>
            <person name="Jaros M."/>
            <person name="Krenek A."/>
            <person name="Repkova J."/>
        </authorList>
    </citation>
    <scope>NUCLEOTIDE SEQUENCE [LARGE SCALE GENOMIC DNA]</scope>
    <source>
        <strain evidence="2">cv. Tatra</strain>
        <tissue evidence="1">Young leaves</tissue>
    </source>
</reference>
<gene>
    <name evidence="1" type="ORF">L195_g027820</name>
</gene>
<sequence length="54" mass="6020">MTMSPVQKLFLACKHVFANAATGVVPSSQHIEILRSVLGKVFPTWFSFLVEKLD</sequence>
<evidence type="ECO:0000313" key="1">
    <source>
        <dbReference type="EMBL" id="PNX71934.1"/>
    </source>
</evidence>